<protein>
    <submittedName>
        <fullName evidence="1">Uncharacterized protein</fullName>
    </submittedName>
</protein>
<reference evidence="1 2" key="1">
    <citation type="submission" date="2021-01" db="EMBL/GenBank/DDBJ databases">
        <title>Whole genome shotgun sequence of Actinoplanes durhamensis NBRC 14914.</title>
        <authorList>
            <person name="Komaki H."/>
            <person name="Tamura T."/>
        </authorList>
    </citation>
    <scope>NUCLEOTIDE SEQUENCE [LARGE SCALE GENOMIC DNA]</scope>
    <source>
        <strain evidence="1 2">NBRC 14914</strain>
    </source>
</reference>
<evidence type="ECO:0000313" key="2">
    <source>
        <dbReference type="Proteomes" id="UP000637628"/>
    </source>
</evidence>
<name>A0ABQ3YVJ8_9ACTN</name>
<gene>
    <name evidence="1" type="ORF">Adu01nite_29720</name>
</gene>
<dbReference type="Proteomes" id="UP000637628">
    <property type="component" value="Unassembled WGS sequence"/>
</dbReference>
<comment type="caution">
    <text evidence="1">The sequence shown here is derived from an EMBL/GenBank/DDBJ whole genome shotgun (WGS) entry which is preliminary data.</text>
</comment>
<keyword evidence="2" id="KW-1185">Reference proteome</keyword>
<dbReference type="EMBL" id="BOML01000023">
    <property type="protein sequence ID" value="GIE01622.1"/>
    <property type="molecule type" value="Genomic_DNA"/>
</dbReference>
<sequence length="61" mass="6412">MSLGMREPTFLIRTALAAEPTHGYGELTESGAAALTSQVQRLRRNADAAAARLRPAFGGAL</sequence>
<proteinExistence type="predicted"/>
<accession>A0ABQ3YVJ8</accession>
<evidence type="ECO:0000313" key="1">
    <source>
        <dbReference type="EMBL" id="GIE01622.1"/>
    </source>
</evidence>
<dbReference type="RefSeq" id="WP_379135029.1">
    <property type="nucleotide sequence ID" value="NZ_JBHTFU010000001.1"/>
</dbReference>
<organism evidence="1 2">
    <name type="scientific">Paractinoplanes durhamensis</name>
    <dbReference type="NCBI Taxonomy" id="113563"/>
    <lineage>
        <taxon>Bacteria</taxon>
        <taxon>Bacillati</taxon>
        <taxon>Actinomycetota</taxon>
        <taxon>Actinomycetes</taxon>
        <taxon>Micromonosporales</taxon>
        <taxon>Micromonosporaceae</taxon>
        <taxon>Paractinoplanes</taxon>
    </lineage>
</organism>